<dbReference type="NCBIfam" id="TIGR00203">
    <property type="entry name" value="cydB"/>
    <property type="match status" value="1"/>
</dbReference>
<keyword evidence="3" id="KW-0813">Transport</keyword>
<feature type="transmembrane region" description="Helical" evidence="12">
    <location>
        <begin position="200"/>
        <end position="220"/>
    </location>
</feature>
<keyword evidence="10" id="KW-0408">Iron</keyword>
<feature type="transmembrane region" description="Helical" evidence="12">
    <location>
        <begin position="300"/>
        <end position="322"/>
    </location>
</feature>
<dbReference type="EMBL" id="CP073720">
    <property type="protein sequence ID" value="UWP87018.1"/>
    <property type="molecule type" value="Genomic_DNA"/>
</dbReference>
<sequence>MDLVTVWYGLVVLCWVLFFVLEGFDFGVGLLSPLLGRDEHERAAAVRTIGPFWDGNEVWLVAAIGVTFAAFPAWYAALLSGLYLPMVAILLLLAGRGVALEFRGKHDDPRWRRRCDAVLAGCSAGVVLLWGAVLTVFVRGLALGADGEVVGGGLRRTVAPLLTPVAGLGALLALGMAVLLGAAFLALRTTGPLRARAGRLTRRVATGGAAAGLVVALVAAPAGATVTAVVALAVAGALTGIAVLARRPAAGREALAFGLTTAVVAAAVVAVLTANGTVVLPSTLNPAWSLTMDGTAAADSALRVISAAGLVVLPGVLVYQAWSYRVFRQRVASDRITT</sequence>
<feature type="transmembrane region" description="Helical" evidence="12">
    <location>
        <begin position="6"/>
        <end position="36"/>
    </location>
</feature>
<dbReference type="PANTHER" id="PTHR43141:SF5">
    <property type="entry name" value="CYTOCHROME BD-I UBIQUINOL OXIDASE SUBUNIT 2"/>
    <property type="match status" value="1"/>
</dbReference>
<evidence type="ECO:0000256" key="11">
    <source>
        <dbReference type="ARBA" id="ARBA00023136"/>
    </source>
</evidence>
<evidence type="ECO:0000256" key="2">
    <source>
        <dbReference type="ARBA" id="ARBA00007543"/>
    </source>
</evidence>
<evidence type="ECO:0000256" key="4">
    <source>
        <dbReference type="ARBA" id="ARBA00022475"/>
    </source>
</evidence>
<evidence type="ECO:0000256" key="12">
    <source>
        <dbReference type="SAM" id="Phobius"/>
    </source>
</evidence>
<feature type="transmembrane region" description="Helical" evidence="12">
    <location>
        <begin position="161"/>
        <end position="188"/>
    </location>
</feature>
<evidence type="ECO:0000256" key="8">
    <source>
        <dbReference type="ARBA" id="ARBA00022982"/>
    </source>
</evidence>
<reference evidence="13" key="1">
    <citation type="submission" date="2021-04" db="EMBL/GenBank/DDBJ databases">
        <authorList>
            <person name="Hartkoorn R.C."/>
            <person name="Beaudoing E."/>
            <person name="Hot D."/>
        </authorList>
    </citation>
    <scope>NUCLEOTIDE SEQUENCE</scope>
    <source>
        <strain evidence="13">NRRL B-16292</strain>
    </source>
</reference>
<protein>
    <submittedName>
        <fullName evidence="13">Cytochrome d ubiquinol oxidase subunit II</fullName>
    </submittedName>
</protein>
<keyword evidence="7" id="KW-0479">Metal-binding</keyword>
<reference evidence="13" key="2">
    <citation type="submission" date="2022-09" db="EMBL/GenBank/DDBJ databases">
        <title>Biosynthetic gene clusters of Dactylosporangioum fulvum.</title>
        <authorList>
            <person name="Caradec T."/>
        </authorList>
    </citation>
    <scope>NUCLEOTIDE SEQUENCE</scope>
    <source>
        <strain evidence="13">NRRL B-16292</strain>
    </source>
</reference>
<feature type="transmembrane region" description="Helical" evidence="12">
    <location>
        <begin position="257"/>
        <end position="280"/>
    </location>
</feature>
<keyword evidence="6 12" id="KW-0812">Transmembrane</keyword>
<evidence type="ECO:0000256" key="10">
    <source>
        <dbReference type="ARBA" id="ARBA00023004"/>
    </source>
</evidence>
<name>A0ABY5WAF0_9ACTN</name>
<organism evidence="13 14">
    <name type="scientific">Dactylosporangium fulvum</name>
    <dbReference type="NCBI Taxonomy" id="53359"/>
    <lineage>
        <taxon>Bacteria</taxon>
        <taxon>Bacillati</taxon>
        <taxon>Actinomycetota</taxon>
        <taxon>Actinomycetes</taxon>
        <taxon>Micromonosporales</taxon>
        <taxon>Micromonosporaceae</taxon>
        <taxon>Dactylosporangium</taxon>
    </lineage>
</organism>
<evidence type="ECO:0000256" key="7">
    <source>
        <dbReference type="ARBA" id="ARBA00022723"/>
    </source>
</evidence>
<evidence type="ECO:0000313" key="14">
    <source>
        <dbReference type="Proteomes" id="UP001059617"/>
    </source>
</evidence>
<dbReference type="RefSeq" id="WP_259866778.1">
    <property type="nucleotide sequence ID" value="NZ_CP073720.1"/>
</dbReference>
<keyword evidence="14" id="KW-1185">Reference proteome</keyword>
<evidence type="ECO:0000256" key="5">
    <source>
        <dbReference type="ARBA" id="ARBA00022617"/>
    </source>
</evidence>
<dbReference type="InterPro" id="IPR003317">
    <property type="entry name" value="Cyt-d_oxidase_su2"/>
</dbReference>
<dbReference type="Pfam" id="PF02322">
    <property type="entry name" value="Cyt_bd_oxida_II"/>
    <property type="match status" value="1"/>
</dbReference>
<accession>A0ABY5WAF0</accession>
<evidence type="ECO:0000256" key="1">
    <source>
        <dbReference type="ARBA" id="ARBA00004651"/>
    </source>
</evidence>
<dbReference type="Proteomes" id="UP001059617">
    <property type="component" value="Chromosome"/>
</dbReference>
<keyword evidence="4" id="KW-1003">Cell membrane</keyword>
<feature type="transmembrane region" description="Helical" evidence="12">
    <location>
        <begin position="119"/>
        <end position="141"/>
    </location>
</feature>
<feature type="transmembrane region" description="Helical" evidence="12">
    <location>
        <begin position="82"/>
        <end position="99"/>
    </location>
</feature>
<keyword evidence="9 12" id="KW-1133">Transmembrane helix</keyword>
<evidence type="ECO:0000256" key="9">
    <source>
        <dbReference type="ARBA" id="ARBA00022989"/>
    </source>
</evidence>
<evidence type="ECO:0000256" key="6">
    <source>
        <dbReference type="ARBA" id="ARBA00022692"/>
    </source>
</evidence>
<keyword evidence="8" id="KW-0249">Electron transport</keyword>
<keyword evidence="5" id="KW-0349">Heme</keyword>
<keyword evidence="11 12" id="KW-0472">Membrane</keyword>
<dbReference type="PANTHER" id="PTHR43141">
    <property type="entry name" value="CYTOCHROME BD2 SUBUNIT II"/>
    <property type="match status" value="1"/>
</dbReference>
<comment type="similarity">
    <text evidence="2">Belongs to the cytochrome ubiquinol oxidase subunit 2 family.</text>
</comment>
<comment type="subcellular location">
    <subcellularLocation>
        <location evidence="1">Cell membrane</location>
        <topology evidence="1">Multi-pass membrane protein</topology>
    </subcellularLocation>
</comment>
<evidence type="ECO:0000313" key="13">
    <source>
        <dbReference type="EMBL" id="UWP87018.1"/>
    </source>
</evidence>
<feature type="transmembrane region" description="Helical" evidence="12">
    <location>
        <begin position="226"/>
        <end position="245"/>
    </location>
</feature>
<proteinExistence type="inferred from homology"/>
<evidence type="ECO:0000256" key="3">
    <source>
        <dbReference type="ARBA" id="ARBA00022448"/>
    </source>
</evidence>
<gene>
    <name evidence="13" type="primary">cydB</name>
    <name evidence="13" type="ORF">Dfulv_23360</name>
</gene>